<dbReference type="HOGENOM" id="CLU_113334_0_0_3"/>
<dbReference type="Proteomes" id="UP000001422">
    <property type="component" value="Chromosome"/>
</dbReference>
<reference evidence="1 2" key="1">
    <citation type="journal article" date="2003" name="Nature">
        <title>The genome of a motile marine Synechococcus.</title>
        <authorList>
            <person name="Palenik B."/>
            <person name="Brahamsha B."/>
            <person name="Larimer F."/>
            <person name="Land M."/>
            <person name="Hauser L."/>
            <person name="Chain P."/>
            <person name="Lamerdin J."/>
            <person name="Regala W."/>
            <person name="Allen E.A."/>
            <person name="McCarren J."/>
            <person name="Paulsen I."/>
            <person name="Dufresne A."/>
            <person name="Partensky F."/>
            <person name="Webb E."/>
            <person name="Waterbury J."/>
        </authorList>
    </citation>
    <scope>NUCLEOTIDE SEQUENCE [LARGE SCALE GENOMIC DNA]</scope>
    <source>
        <strain evidence="1 2">WH8102</strain>
    </source>
</reference>
<name>Q7U7X5_PARMW</name>
<protein>
    <recommendedName>
        <fullName evidence="3">DOMON-like domain-containing protein</fullName>
    </recommendedName>
</protein>
<dbReference type="CDD" id="cd09627">
    <property type="entry name" value="DOMON_murB_like"/>
    <property type="match status" value="1"/>
</dbReference>
<accession>Q7U7X5</accession>
<evidence type="ECO:0000313" key="1">
    <source>
        <dbReference type="EMBL" id="CAE07369.1"/>
    </source>
</evidence>
<dbReference type="STRING" id="84588.SYNW0854"/>
<dbReference type="EMBL" id="BX569691">
    <property type="protein sequence ID" value="CAE07369.1"/>
    <property type="molecule type" value="Genomic_DNA"/>
</dbReference>
<organism evidence="1 2">
    <name type="scientific">Parasynechococcus marenigrum (strain WH8102)</name>
    <dbReference type="NCBI Taxonomy" id="84588"/>
    <lineage>
        <taxon>Bacteria</taxon>
        <taxon>Bacillati</taxon>
        <taxon>Cyanobacteriota</taxon>
        <taxon>Cyanophyceae</taxon>
        <taxon>Synechococcales</taxon>
        <taxon>Prochlorococcaceae</taxon>
        <taxon>Parasynechococcus</taxon>
        <taxon>Parasynechococcus marenigrum</taxon>
    </lineage>
</organism>
<dbReference type="AlphaFoldDB" id="Q7U7X5"/>
<sequence length="193" mass="21693">MARLAVMLLQASRLVPFERSVPHGLQVSGELIWNRDGQLELSFGVLAAAVSSLSELVVPDGLIDGPQVAGQRRDELWTTTCFEAFLAIPDQPGYWEINLAPNGDWASYRFEGYRSGQSQQPLDSAPEITLRRWHHQLRLDARLDLSSWWPNECCPELSLTTVLDRGANGISHWALRHGDSRADFHDRSTFLQA</sequence>
<dbReference type="eggNOG" id="ENOG50301XF">
    <property type="taxonomic scope" value="Bacteria"/>
</dbReference>
<proteinExistence type="predicted"/>
<keyword evidence="2" id="KW-1185">Reference proteome</keyword>
<dbReference type="KEGG" id="syw:SYNW0854"/>
<evidence type="ECO:0008006" key="3">
    <source>
        <dbReference type="Google" id="ProtNLM"/>
    </source>
</evidence>
<evidence type="ECO:0000313" key="2">
    <source>
        <dbReference type="Proteomes" id="UP000001422"/>
    </source>
</evidence>
<gene>
    <name evidence="1" type="ordered locus">SYNW0854</name>
</gene>
<dbReference type="RefSeq" id="WP_011127719.1">
    <property type="nucleotide sequence ID" value="NC_005070.1"/>
</dbReference>